<organism evidence="2 3">
    <name type="scientific">Sphingobacterium bambusae</name>
    <dbReference type="NCBI Taxonomy" id="662858"/>
    <lineage>
        <taxon>Bacteria</taxon>
        <taxon>Pseudomonadati</taxon>
        <taxon>Bacteroidota</taxon>
        <taxon>Sphingobacteriia</taxon>
        <taxon>Sphingobacteriales</taxon>
        <taxon>Sphingobacteriaceae</taxon>
        <taxon>Sphingobacterium</taxon>
    </lineage>
</organism>
<dbReference type="Pfam" id="PF16227">
    <property type="entry name" value="DUF4886"/>
    <property type="match status" value="1"/>
</dbReference>
<dbReference type="EMBL" id="JBHUPB010000007">
    <property type="protein sequence ID" value="MFD2967900.1"/>
    <property type="molecule type" value="Genomic_DNA"/>
</dbReference>
<sequence length="290" mass="32663">MKKEHTMIKNSLLFFFLLIVPFLVFPQAAVSADGVLRVLAIGNSFSEDGIENYLHELATASNKKIVIGNLYIGGAPLSLHVNNVRADAHDYSYRKVLLDGSKKTRKDVSIAEALQDEDWDYISFQQASPLSGQYPSIAESLPELVKYVRDKVAPAPSFVYHQTWAYQKDSKHEGFKNYHNEQSEMYQAIVDASKSVKQLGYFKKIIPAGTAIQNGRSSSIGDNYTRDGYHLQLDYGRFTAACTWFEELFGEDVRKNSYKPANVTDLQARIAKRAAHAAVRKPFKITKIKL</sequence>
<dbReference type="InterPro" id="IPR036514">
    <property type="entry name" value="SGNH_hydro_sf"/>
</dbReference>
<accession>A0ABW6BJ22</accession>
<evidence type="ECO:0000313" key="3">
    <source>
        <dbReference type="Proteomes" id="UP001597525"/>
    </source>
</evidence>
<dbReference type="InterPro" id="IPR032616">
    <property type="entry name" value="DUF4886"/>
</dbReference>
<dbReference type="Gene3D" id="3.40.50.1110">
    <property type="entry name" value="SGNH hydrolase"/>
    <property type="match status" value="1"/>
</dbReference>
<protein>
    <submittedName>
        <fullName evidence="2">DUF4886 domain-containing protein</fullName>
    </submittedName>
</protein>
<reference evidence="3" key="1">
    <citation type="journal article" date="2019" name="Int. J. Syst. Evol. Microbiol.">
        <title>The Global Catalogue of Microorganisms (GCM) 10K type strain sequencing project: providing services to taxonomists for standard genome sequencing and annotation.</title>
        <authorList>
            <consortium name="The Broad Institute Genomics Platform"/>
            <consortium name="The Broad Institute Genome Sequencing Center for Infectious Disease"/>
            <person name="Wu L."/>
            <person name="Ma J."/>
        </authorList>
    </citation>
    <scope>NUCLEOTIDE SEQUENCE [LARGE SCALE GENOMIC DNA]</scope>
    <source>
        <strain evidence="3">KCTC 22814</strain>
    </source>
</reference>
<feature type="domain" description="DUF4886" evidence="1">
    <location>
        <begin position="37"/>
        <end position="278"/>
    </location>
</feature>
<keyword evidence="3" id="KW-1185">Reference proteome</keyword>
<proteinExistence type="predicted"/>
<name>A0ABW6BJ22_9SPHI</name>
<evidence type="ECO:0000259" key="1">
    <source>
        <dbReference type="Pfam" id="PF16227"/>
    </source>
</evidence>
<evidence type="ECO:0000313" key="2">
    <source>
        <dbReference type="EMBL" id="MFD2967900.1"/>
    </source>
</evidence>
<dbReference type="Proteomes" id="UP001597525">
    <property type="component" value="Unassembled WGS sequence"/>
</dbReference>
<gene>
    <name evidence="2" type="ORF">ACFS7Y_10900</name>
</gene>
<dbReference type="RefSeq" id="WP_320183176.1">
    <property type="nucleotide sequence ID" value="NZ_CP138332.1"/>
</dbReference>
<comment type="caution">
    <text evidence="2">The sequence shown here is derived from an EMBL/GenBank/DDBJ whole genome shotgun (WGS) entry which is preliminary data.</text>
</comment>